<protein>
    <submittedName>
        <fullName evidence="1">Uncharacterized protein</fullName>
    </submittedName>
</protein>
<evidence type="ECO:0000313" key="2">
    <source>
        <dbReference type="Proteomes" id="UP000315589"/>
    </source>
</evidence>
<accession>A0A554LL84</accession>
<sequence>MDSVSGFHPVRNDKCVSRVIGLFVDELIISMFQDVFNLAWKGAETEKQIGDVREIRDINRKADIINL</sequence>
<dbReference type="EMBL" id="VMGI01000017">
    <property type="protein sequence ID" value="TSC93636.1"/>
    <property type="molecule type" value="Genomic_DNA"/>
</dbReference>
<gene>
    <name evidence="1" type="ORF">CEN91_173</name>
</gene>
<dbReference type="Proteomes" id="UP000315589">
    <property type="component" value="Unassembled WGS sequence"/>
</dbReference>
<reference evidence="1 2" key="1">
    <citation type="submission" date="2017-07" db="EMBL/GenBank/DDBJ databases">
        <title>Mechanisms for carbon and nitrogen cycling indicate functional differentiation within the Candidate Phyla Radiation.</title>
        <authorList>
            <person name="Danczak R.E."/>
            <person name="Johnston M.D."/>
            <person name="Kenah C."/>
            <person name="Slattery M."/>
            <person name="Wrighton K.C."/>
            <person name="Wilkins M.J."/>
        </authorList>
    </citation>
    <scope>NUCLEOTIDE SEQUENCE [LARGE SCALE GENOMIC DNA]</scope>
    <source>
        <strain evidence="1">Licking1014_85</strain>
    </source>
</reference>
<dbReference type="AlphaFoldDB" id="A0A554LL84"/>
<comment type="caution">
    <text evidence="1">The sequence shown here is derived from an EMBL/GenBank/DDBJ whole genome shotgun (WGS) entry which is preliminary data.</text>
</comment>
<evidence type="ECO:0000313" key="1">
    <source>
        <dbReference type="EMBL" id="TSC93636.1"/>
    </source>
</evidence>
<name>A0A554LL84_9BACT</name>
<organism evidence="1 2">
    <name type="scientific">Candidatus Berkelbacteria bacterium Licking1014_85</name>
    <dbReference type="NCBI Taxonomy" id="2017148"/>
    <lineage>
        <taxon>Bacteria</taxon>
        <taxon>Candidatus Berkelbacteria</taxon>
    </lineage>
</organism>
<proteinExistence type="predicted"/>